<dbReference type="InterPro" id="IPR036890">
    <property type="entry name" value="HATPase_C_sf"/>
</dbReference>
<dbReference type="FunFam" id="3.40.50.11260:FF:000001">
    <property type="entry name" value="Heat shock protein 90 alpha"/>
    <property type="match status" value="1"/>
</dbReference>
<feature type="binding site" evidence="7">
    <location>
        <begin position="6"/>
        <end position="11"/>
    </location>
    <ligand>
        <name>ATP</name>
        <dbReference type="ChEBI" id="CHEBI:30616"/>
    </ligand>
</feature>
<feature type="binding site" evidence="7">
    <location>
        <position position="260"/>
    </location>
    <ligand>
        <name>ATP</name>
        <dbReference type="ChEBI" id="CHEBI:30616"/>
    </ligand>
</feature>
<comment type="subcellular location">
    <subcellularLocation>
        <location evidence="1">Cytoplasm</location>
    </subcellularLocation>
</comment>
<feature type="compositionally biased region" description="Basic and acidic residues" evidence="8">
    <location>
        <begin position="123"/>
        <end position="133"/>
    </location>
</feature>
<dbReference type="Gene3D" id="1.20.120.790">
    <property type="entry name" value="Heat shock protein 90, C-terminal domain"/>
    <property type="match status" value="2"/>
</dbReference>
<evidence type="ECO:0000256" key="5">
    <source>
        <dbReference type="ARBA" id="ARBA00022840"/>
    </source>
</evidence>
<dbReference type="Proteomes" id="UP000419144">
    <property type="component" value="Unassembled WGS sequence"/>
</dbReference>
<keyword evidence="3" id="KW-0963">Cytoplasm</keyword>
<dbReference type="InterPro" id="IPR020568">
    <property type="entry name" value="Ribosomal_Su5_D2-typ_SF"/>
</dbReference>
<dbReference type="GO" id="GO:0005737">
    <property type="term" value="C:cytoplasm"/>
    <property type="evidence" value="ECO:0007669"/>
    <property type="project" value="UniProtKB-SubCell"/>
</dbReference>
<dbReference type="OrthoDB" id="5426351at2759"/>
<dbReference type="VEuPathDB" id="TriTrypDB:LtaPh_3008071"/>
<dbReference type="InterPro" id="IPR037196">
    <property type="entry name" value="HSP90_C"/>
</dbReference>
<keyword evidence="10" id="KW-1185">Reference proteome</keyword>
<dbReference type="Gene3D" id="3.30.230.80">
    <property type="match status" value="1"/>
</dbReference>
<dbReference type="PANTHER" id="PTHR11528">
    <property type="entry name" value="HEAT SHOCK PROTEIN 90 FAMILY MEMBER"/>
    <property type="match status" value="1"/>
</dbReference>
<evidence type="ECO:0000256" key="4">
    <source>
        <dbReference type="ARBA" id="ARBA00022741"/>
    </source>
</evidence>
<gene>
    <name evidence="9" type="ORF">LtaPh_3008071</name>
</gene>
<dbReference type="GO" id="GO:0016887">
    <property type="term" value="F:ATP hydrolysis activity"/>
    <property type="evidence" value="ECO:0007669"/>
    <property type="project" value="InterPro"/>
</dbReference>
<dbReference type="EMBL" id="BLBS01000043">
    <property type="protein sequence ID" value="GET90668.1"/>
    <property type="molecule type" value="Genomic_DNA"/>
</dbReference>
<evidence type="ECO:0000256" key="3">
    <source>
        <dbReference type="ARBA" id="ARBA00022490"/>
    </source>
</evidence>
<dbReference type="Pfam" id="PF00183">
    <property type="entry name" value="HSP90"/>
    <property type="match status" value="1"/>
</dbReference>
<dbReference type="GO" id="GO:0140662">
    <property type="term" value="F:ATP-dependent protein folding chaperone"/>
    <property type="evidence" value="ECO:0007669"/>
    <property type="project" value="InterPro"/>
</dbReference>
<dbReference type="SUPFAM" id="SSF54211">
    <property type="entry name" value="Ribosomal protein S5 domain 2-like"/>
    <property type="match status" value="1"/>
</dbReference>
<accession>A0A640KMU4</accession>
<keyword evidence="4 7" id="KW-0547">Nucleotide-binding</keyword>
<dbReference type="SUPFAM" id="SSF110942">
    <property type="entry name" value="HSP90 C-terminal domain"/>
    <property type="match status" value="1"/>
</dbReference>
<dbReference type="InterPro" id="IPR020575">
    <property type="entry name" value="Hsp90_N"/>
</dbReference>
<evidence type="ECO:0000256" key="2">
    <source>
        <dbReference type="ARBA" id="ARBA00008239"/>
    </source>
</evidence>
<evidence type="ECO:0000256" key="7">
    <source>
        <dbReference type="PIRSR" id="PIRSR002583-1"/>
    </source>
</evidence>
<evidence type="ECO:0000256" key="8">
    <source>
        <dbReference type="SAM" id="MobiDB-lite"/>
    </source>
</evidence>
<dbReference type="PRINTS" id="PR00775">
    <property type="entry name" value="HEATSHOCK90"/>
</dbReference>
<feature type="binding site" evidence="7">
    <location>
        <position position="57"/>
    </location>
    <ligand>
        <name>ATP</name>
        <dbReference type="ChEBI" id="CHEBI:30616"/>
    </ligand>
</feature>
<keyword evidence="6" id="KW-0143">Chaperone</keyword>
<dbReference type="GO" id="GO:0005524">
    <property type="term" value="F:ATP binding"/>
    <property type="evidence" value="ECO:0007669"/>
    <property type="project" value="UniProtKB-KW"/>
</dbReference>
<name>A0A640KMU4_LEITA</name>
<evidence type="ECO:0000256" key="1">
    <source>
        <dbReference type="ARBA" id="ARBA00004496"/>
    </source>
</evidence>
<reference evidence="9" key="1">
    <citation type="submission" date="2019-11" db="EMBL/GenBank/DDBJ databases">
        <title>Leishmania tarentolae CDS.</title>
        <authorList>
            <person name="Goto Y."/>
            <person name="Yamagishi J."/>
        </authorList>
    </citation>
    <scope>NUCLEOTIDE SEQUENCE [LARGE SCALE GENOMIC DNA]</scope>
    <source>
        <strain evidence="9">Parrot Tar II</strain>
    </source>
</reference>
<feature type="region of interest" description="Disordered" evidence="8">
    <location>
        <begin position="99"/>
        <end position="138"/>
    </location>
</feature>
<dbReference type="Gene3D" id="3.30.565.10">
    <property type="entry name" value="Histidine kinase-like ATPase, C-terminal domain"/>
    <property type="match status" value="1"/>
</dbReference>
<comment type="similarity">
    <text evidence="2">Belongs to the heat shock protein 90 family.</text>
</comment>
<sequence length="590" mass="67637">MSMIGQFGVGFYSAYLVADRVTVTSKNNSDEAYVWESSAGGTFTITSTPDSDMKRGTRITLHLKEDQLEYLETRRLKELIKKHSEFIGYDIELMVEKTTEKEVTDEDEEDAKKAGEDEEEPKVEEVKEGDEGKKKKTKKVKEVTKEYEVQNKHKPLWTRDPKDVTKEEYAAFYKAISNDWEDPAATKHFSVEGQLEFRSIMFVPKRAPFDMFEPNKKRNNIKLYVRRVFIMDNCEDLCPDWLGFVKGVVDSEDLPLNISRENLQQNKILKVIRKNIVKKCLEMFDEVAENKEDYKQFYEQFGKNIKLGIHEDTANRKKLMELLRFYSTESGEEMTTLKDYVTRMKAEQKSIYYITGDSKKKLESSPFIEQAKRRGLEVLFMTEPIDEYVMQQVKDFEDKKFACLTKEGVHFEESEEEKRQREEEKAACEKLCKTMKEVLGQGGEGDRVGAPVDVAVHPGDVGVWVVGAHGADHAQQALRDSSMAQYMMSKKTMELNPSHPIIKELRRRVEADENDKAVKDLVFLLFDTALLTSGFQLEDPTGYAERINRMIKLGLSLDDEEEEAAEPAVAETAPVGDCRHLQHGAGGLSG</sequence>
<dbReference type="Gene3D" id="3.40.50.11260">
    <property type="match status" value="1"/>
</dbReference>
<dbReference type="SUPFAM" id="SSF55874">
    <property type="entry name" value="ATPase domain of HSP90 chaperone/DNA topoisomerase II/histidine kinase"/>
    <property type="match status" value="1"/>
</dbReference>
<evidence type="ECO:0000256" key="6">
    <source>
        <dbReference type="ARBA" id="ARBA00023186"/>
    </source>
</evidence>
<dbReference type="FunFam" id="3.30.230.80:FF:000001">
    <property type="entry name" value="Heat shock protein 90 alpha"/>
    <property type="match status" value="1"/>
</dbReference>
<evidence type="ECO:0000313" key="10">
    <source>
        <dbReference type="Proteomes" id="UP000419144"/>
    </source>
</evidence>
<dbReference type="PIRSF" id="PIRSF002583">
    <property type="entry name" value="Hsp90"/>
    <property type="match status" value="1"/>
</dbReference>
<organism evidence="9 10">
    <name type="scientific">Leishmania tarentolae</name>
    <name type="common">Sauroleishmania tarentolae</name>
    <dbReference type="NCBI Taxonomy" id="5689"/>
    <lineage>
        <taxon>Eukaryota</taxon>
        <taxon>Discoba</taxon>
        <taxon>Euglenozoa</taxon>
        <taxon>Kinetoplastea</taxon>
        <taxon>Metakinetoplastina</taxon>
        <taxon>Trypanosomatida</taxon>
        <taxon>Trypanosomatidae</taxon>
        <taxon>Leishmaniinae</taxon>
        <taxon>Leishmania</taxon>
        <taxon>lizard Leishmania</taxon>
    </lineage>
</organism>
<keyword evidence="5 7" id="KW-0067">ATP-binding</keyword>
<evidence type="ECO:0000313" key="9">
    <source>
        <dbReference type="EMBL" id="GET90668.1"/>
    </source>
</evidence>
<dbReference type="AlphaFoldDB" id="A0A640KMU4"/>
<dbReference type="NCBIfam" id="NF003555">
    <property type="entry name" value="PRK05218.1"/>
    <property type="match status" value="1"/>
</dbReference>
<dbReference type="InterPro" id="IPR001404">
    <property type="entry name" value="Hsp90_fam"/>
</dbReference>
<keyword evidence="9" id="KW-0346">Stress response</keyword>
<protein>
    <submittedName>
        <fullName evidence="9">Heat shock protein 83</fullName>
    </submittedName>
</protein>
<dbReference type="GO" id="GO:0051082">
    <property type="term" value="F:unfolded protein binding"/>
    <property type="evidence" value="ECO:0007669"/>
    <property type="project" value="InterPro"/>
</dbReference>
<comment type="caution">
    <text evidence="9">The sequence shown here is derived from an EMBL/GenBank/DDBJ whole genome shotgun (WGS) entry which is preliminary data.</text>
</comment>
<proteinExistence type="inferred from homology"/>